<accession>A0A9Y1BM12</accession>
<dbReference type="Proteomes" id="UP001201020">
    <property type="component" value="Chromosome"/>
</dbReference>
<reference evidence="2" key="1">
    <citation type="journal article" date="2022" name="Nat. Microbiol.">
        <title>Unique mobile elements and scalable gene flow at the prokaryote-eukaryote boundary revealed by circularized Asgard archaea genomes.</title>
        <authorList>
            <person name="Wu F."/>
            <person name="Speth D.R."/>
            <person name="Philosof A."/>
            <person name="Cremiere A."/>
            <person name="Narayanan A."/>
            <person name="Barco R.A."/>
            <person name="Connon S.A."/>
            <person name="Amend J.P."/>
            <person name="Antoshechkin I.A."/>
            <person name="Orphan V.J."/>
        </authorList>
    </citation>
    <scope>NUCLEOTIDE SEQUENCE</scope>
    <source>
        <strain evidence="2">PM71</strain>
    </source>
</reference>
<gene>
    <name evidence="2" type="ORF">K9W45_01800</name>
</gene>
<protein>
    <submittedName>
        <fullName evidence="2">Uncharacterized protein</fullName>
    </submittedName>
</protein>
<organism evidence="2">
    <name type="scientific">Candidatus Heimdallarchaeum aukensis</name>
    <dbReference type="NCBI Taxonomy" id="2876573"/>
    <lineage>
        <taxon>Archaea</taxon>
        <taxon>Promethearchaeati</taxon>
        <taxon>Candidatus Heimdallarchaeota</taxon>
        <taxon>Candidatus Heimdallarchaeia (ex Rinke et al. 2021) (nom. nud.)</taxon>
        <taxon>Candidatus Heimdallarchaeales</taxon>
        <taxon>Candidatus Heimdallarchaeaceae</taxon>
        <taxon>Candidatus Heimdallarchaeum</taxon>
    </lineage>
</organism>
<feature type="transmembrane region" description="Helical" evidence="1">
    <location>
        <begin position="296"/>
        <end position="314"/>
    </location>
</feature>
<dbReference type="AlphaFoldDB" id="A0A9Y1BM12"/>
<keyword evidence="1" id="KW-0472">Membrane</keyword>
<sequence length="318" mass="35897">MKKKYISFFIITIFIASILNSVSILAETAPDELELQEGTYVKGRYYKDANNETVATVTLTVSKIWNITSSLDAIAIEQKMEYPSGSTDIFFGSTYSTVIMTELVWKHNRTVIYPAAKLKLVNSSDTIEATILDNPDYESMMDTNNLKIVLKDGTSYRIGDIDSSIPDYSKVLGMAFAWAIINAVLLIGYTYTWLAISPETEDTQTINYRNGTASVEDISSFTVGGKKYSTIHLQQSKKKVTSGFFSNYFNEVDAYYETKTGFLIKWKEKDYDTDELYIFEPSEIEIKASLIGNIDFSIYGALIAFAVISFAVFVRKRR</sequence>
<name>A0A9Y1BM12_9ARCH</name>
<keyword evidence="1" id="KW-0812">Transmembrane</keyword>
<dbReference type="EMBL" id="CP084166">
    <property type="protein sequence ID" value="UJG41210.1"/>
    <property type="molecule type" value="Genomic_DNA"/>
</dbReference>
<proteinExistence type="predicted"/>
<evidence type="ECO:0000256" key="1">
    <source>
        <dbReference type="SAM" id="Phobius"/>
    </source>
</evidence>
<evidence type="ECO:0000313" key="2">
    <source>
        <dbReference type="EMBL" id="UJG41210.1"/>
    </source>
</evidence>
<keyword evidence="1" id="KW-1133">Transmembrane helix</keyword>